<dbReference type="EMBL" id="VKKG01000003">
    <property type="protein sequence ID" value="TRY18115.1"/>
    <property type="molecule type" value="Genomic_DNA"/>
</dbReference>
<evidence type="ECO:0000256" key="3">
    <source>
        <dbReference type="ARBA" id="ARBA00022989"/>
    </source>
</evidence>
<feature type="transmembrane region" description="Helical" evidence="5">
    <location>
        <begin position="154"/>
        <end position="174"/>
    </location>
</feature>
<dbReference type="Proteomes" id="UP000317638">
    <property type="component" value="Unassembled WGS sequence"/>
</dbReference>
<evidence type="ECO:0000313" key="7">
    <source>
        <dbReference type="EMBL" id="TRY18115.1"/>
    </source>
</evidence>
<keyword evidence="4 5" id="KW-0472">Membrane</keyword>
<comment type="subcellular location">
    <subcellularLocation>
        <location evidence="1">Cell membrane</location>
        <topology evidence="1">Multi-pass membrane protein</topology>
    </subcellularLocation>
</comment>
<protein>
    <submittedName>
        <fullName evidence="7">MFS transporter</fullName>
    </submittedName>
</protein>
<dbReference type="RefSeq" id="WP_143938091.1">
    <property type="nucleotide sequence ID" value="NZ_VKKG01000003.1"/>
</dbReference>
<evidence type="ECO:0000256" key="2">
    <source>
        <dbReference type="ARBA" id="ARBA00022692"/>
    </source>
</evidence>
<dbReference type="PANTHER" id="PTHR23542:SF1">
    <property type="entry name" value="MAJOR FACILITATOR SUPERFAMILY (MFS) PROFILE DOMAIN-CONTAINING PROTEIN"/>
    <property type="match status" value="1"/>
</dbReference>
<feature type="transmembrane region" description="Helical" evidence="5">
    <location>
        <begin position="314"/>
        <end position="334"/>
    </location>
</feature>
<feature type="domain" description="Major facilitator superfamily (MFS) profile" evidence="6">
    <location>
        <begin position="220"/>
        <end position="418"/>
    </location>
</feature>
<evidence type="ECO:0000259" key="6">
    <source>
        <dbReference type="PROSITE" id="PS50850"/>
    </source>
</evidence>
<feature type="transmembrane region" description="Helical" evidence="5">
    <location>
        <begin position="346"/>
        <end position="369"/>
    </location>
</feature>
<dbReference type="InterPro" id="IPR020846">
    <property type="entry name" value="MFS_dom"/>
</dbReference>
<feature type="transmembrane region" description="Helical" evidence="5">
    <location>
        <begin position="85"/>
        <end position="107"/>
    </location>
</feature>
<dbReference type="GO" id="GO:0005886">
    <property type="term" value="C:plasma membrane"/>
    <property type="evidence" value="ECO:0007669"/>
    <property type="project" value="UniProtKB-SubCell"/>
</dbReference>
<dbReference type="SUPFAM" id="SSF103473">
    <property type="entry name" value="MFS general substrate transporter"/>
    <property type="match status" value="1"/>
</dbReference>
<accession>A0A553K094</accession>
<dbReference type="InterPro" id="IPR036259">
    <property type="entry name" value="MFS_trans_sf"/>
</dbReference>
<reference evidence="7 8" key="1">
    <citation type="submission" date="2019-07" db="EMBL/GenBank/DDBJ databases">
        <authorList>
            <person name="Zhou L.-Y."/>
        </authorList>
    </citation>
    <scope>NUCLEOTIDE SEQUENCE [LARGE SCALE GENOMIC DNA]</scope>
    <source>
        <strain evidence="7 8">YIM 101269</strain>
    </source>
</reference>
<organism evidence="7 8">
    <name type="scientific">Tessaracoccus rhinocerotis</name>
    <dbReference type="NCBI Taxonomy" id="1689449"/>
    <lineage>
        <taxon>Bacteria</taxon>
        <taxon>Bacillati</taxon>
        <taxon>Actinomycetota</taxon>
        <taxon>Actinomycetes</taxon>
        <taxon>Propionibacteriales</taxon>
        <taxon>Propionibacteriaceae</taxon>
        <taxon>Tessaracoccus</taxon>
    </lineage>
</organism>
<feature type="transmembrane region" description="Helical" evidence="5">
    <location>
        <begin position="375"/>
        <end position="396"/>
    </location>
</feature>
<keyword evidence="3 5" id="KW-1133">Transmembrane helix</keyword>
<dbReference type="Pfam" id="PF07690">
    <property type="entry name" value="MFS_1"/>
    <property type="match status" value="1"/>
</dbReference>
<dbReference type="InterPro" id="IPR011701">
    <property type="entry name" value="MFS"/>
</dbReference>
<dbReference type="PROSITE" id="PS50850">
    <property type="entry name" value="MFS"/>
    <property type="match status" value="1"/>
</dbReference>
<gene>
    <name evidence="7" type="ORF">FOJ82_08635</name>
</gene>
<dbReference type="OrthoDB" id="9180256at2"/>
<feature type="transmembrane region" description="Helical" evidence="5">
    <location>
        <begin position="290"/>
        <end position="308"/>
    </location>
</feature>
<dbReference type="AlphaFoldDB" id="A0A553K094"/>
<feature type="transmembrane region" description="Helical" evidence="5">
    <location>
        <begin position="221"/>
        <end position="240"/>
    </location>
</feature>
<feature type="transmembrane region" description="Helical" evidence="5">
    <location>
        <begin position="21"/>
        <end position="45"/>
    </location>
</feature>
<feature type="transmembrane region" description="Helical" evidence="5">
    <location>
        <begin position="51"/>
        <end position="73"/>
    </location>
</feature>
<keyword evidence="2 5" id="KW-0812">Transmembrane</keyword>
<feature type="transmembrane region" description="Helical" evidence="5">
    <location>
        <begin position="180"/>
        <end position="200"/>
    </location>
</feature>
<evidence type="ECO:0000256" key="4">
    <source>
        <dbReference type="ARBA" id="ARBA00023136"/>
    </source>
</evidence>
<dbReference type="PANTHER" id="PTHR23542">
    <property type="match status" value="1"/>
</dbReference>
<name>A0A553K094_9ACTN</name>
<evidence type="ECO:0000256" key="1">
    <source>
        <dbReference type="ARBA" id="ARBA00004651"/>
    </source>
</evidence>
<feature type="transmembrane region" description="Helical" evidence="5">
    <location>
        <begin position="260"/>
        <end position="278"/>
    </location>
</feature>
<keyword evidence="8" id="KW-1185">Reference proteome</keyword>
<proteinExistence type="predicted"/>
<evidence type="ECO:0000256" key="5">
    <source>
        <dbReference type="SAM" id="Phobius"/>
    </source>
</evidence>
<sequence length="418" mass="41761">MQTSPLRALAHYRILPKISSGRAMVLAVAARAPFAMIPLGVMTAITAATGSVATGGLATGIVSMATAVASPLIGRWADRRGQRFVLTLLTPLNGLALLCLLAAALRGWGGPPLWLACLAVGLTSLPIGSFTRARWVGAATDPRDLSTAFSYESTVDELVFVLGPALVGLAAWAAVPAAPLALAAALVLAAGIPFATTAPATDPVALSESGTAPVHPPILRVLAAVAPAIVVMVCIGTFFGSVQAAVTERSTLLGSPGQAGLVYALMGVGSALTALLVVMVPQNVRLSTRFLVGGIGMVVFISITAMQGTLALTAVGLLLVGLFIGPTMVTAFTLAEATSPSGGIGVAMTAIGSSVIVGVSIGATLGGALTTRADSIGAFAVAMAAGIVIVVMALVVRHGSALEADPSGLQLDSSSSRR</sequence>
<comment type="caution">
    <text evidence="7">The sequence shown here is derived from an EMBL/GenBank/DDBJ whole genome shotgun (WGS) entry which is preliminary data.</text>
</comment>
<dbReference type="Gene3D" id="1.20.1250.20">
    <property type="entry name" value="MFS general substrate transporter like domains"/>
    <property type="match status" value="1"/>
</dbReference>
<dbReference type="GO" id="GO:0022857">
    <property type="term" value="F:transmembrane transporter activity"/>
    <property type="evidence" value="ECO:0007669"/>
    <property type="project" value="InterPro"/>
</dbReference>
<evidence type="ECO:0000313" key="8">
    <source>
        <dbReference type="Proteomes" id="UP000317638"/>
    </source>
</evidence>